<evidence type="ECO:0000256" key="7">
    <source>
        <dbReference type="SAM" id="MobiDB-lite"/>
    </source>
</evidence>
<sequence>MILTYLRRELRRRRRAQLVIAAGLALGIALVLIVNAASAGLRKAQDEVLQSLYGLGTDMTVGKSFQQPGASGEGEEGAEGGDARRPRFDFDAQEGEEQGSDMLMLDSFATLTGDEVATIAGLGDVAGAVGGLSLRDIGVNGSFDPGRIVQGEDGGQDQAEEGQDSGGAAPGGPGGSEGGESRIGGGGAQFDVNQFSVFGADVSRPELGPLAALEVTEGRAFATDETEAEAALVDADYAAENDLAVGGTLTMADTDFEVIGLTTPGTGESTADVVIPLATAQRLSGHEDEVTGVYVQATDSTRLDAVAEAIGARIEDAEVTTADDLADQVSGSLSTAADLADGVGRWLSSLVLAAAFLVAGLLAASSVSRRVREFGTLKALGWTRWRVTRQVLAESLVTGLFGGALGLAVGLGSAWTLTQIRPDLTAELGAGGLGGLGGPGGGGGGPRMGFGGQEAAQSAGRSLDIGLTAPVSADIVVLAVALAVVGGLIAGAFAAWRAARLRPADAFRRIA</sequence>
<dbReference type="InterPro" id="IPR025857">
    <property type="entry name" value="MacB_PCD"/>
</dbReference>
<feature type="region of interest" description="Disordered" evidence="7">
    <location>
        <begin position="63"/>
        <end position="86"/>
    </location>
</feature>
<dbReference type="Pfam" id="PF12704">
    <property type="entry name" value="MacB_PCD"/>
    <property type="match status" value="1"/>
</dbReference>
<feature type="compositionally biased region" description="Acidic residues" evidence="7">
    <location>
        <begin position="154"/>
        <end position="163"/>
    </location>
</feature>
<protein>
    <submittedName>
        <fullName evidence="11">ABC transporter permease</fullName>
    </submittedName>
</protein>
<keyword evidence="4 8" id="KW-1133">Transmembrane helix</keyword>
<evidence type="ECO:0000313" key="11">
    <source>
        <dbReference type="EMBL" id="RKN46920.1"/>
    </source>
</evidence>
<feature type="domain" description="ABC3 transporter permease C-terminal" evidence="9">
    <location>
        <begin position="348"/>
        <end position="501"/>
    </location>
</feature>
<feature type="transmembrane region" description="Helical" evidence="8">
    <location>
        <begin position="475"/>
        <end position="499"/>
    </location>
</feature>
<reference evidence="11 12" key="1">
    <citation type="journal article" date="2014" name="Int. J. Syst. Evol. Microbiol.">
        <title>Streptomyces hoynatensis sp. nov., isolated from deep marine sediment.</title>
        <authorList>
            <person name="Veyisoglu A."/>
            <person name="Sahin N."/>
        </authorList>
    </citation>
    <scope>NUCLEOTIDE SEQUENCE [LARGE SCALE GENOMIC DNA]</scope>
    <source>
        <strain evidence="11 12">KCTC 29097</strain>
    </source>
</reference>
<comment type="caution">
    <text evidence="11">The sequence shown here is derived from an EMBL/GenBank/DDBJ whole genome shotgun (WGS) entry which is preliminary data.</text>
</comment>
<evidence type="ECO:0000259" key="10">
    <source>
        <dbReference type="Pfam" id="PF12704"/>
    </source>
</evidence>
<dbReference type="PANTHER" id="PTHR30572">
    <property type="entry name" value="MEMBRANE COMPONENT OF TRANSPORTER-RELATED"/>
    <property type="match status" value="1"/>
</dbReference>
<evidence type="ECO:0000256" key="8">
    <source>
        <dbReference type="SAM" id="Phobius"/>
    </source>
</evidence>
<dbReference type="GO" id="GO:0005886">
    <property type="term" value="C:plasma membrane"/>
    <property type="evidence" value="ECO:0007669"/>
    <property type="project" value="UniProtKB-SubCell"/>
</dbReference>
<organism evidence="11 12">
    <name type="scientific">Streptomyces hoynatensis</name>
    <dbReference type="NCBI Taxonomy" id="1141874"/>
    <lineage>
        <taxon>Bacteria</taxon>
        <taxon>Bacillati</taxon>
        <taxon>Actinomycetota</taxon>
        <taxon>Actinomycetes</taxon>
        <taxon>Kitasatosporales</taxon>
        <taxon>Streptomycetaceae</taxon>
        <taxon>Streptomyces</taxon>
    </lineage>
</organism>
<evidence type="ECO:0000256" key="4">
    <source>
        <dbReference type="ARBA" id="ARBA00022989"/>
    </source>
</evidence>
<evidence type="ECO:0000256" key="2">
    <source>
        <dbReference type="ARBA" id="ARBA00022475"/>
    </source>
</evidence>
<dbReference type="AlphaFoldDB" id="A0A3A9ZF06"/>
<dbReference type="OrthoDB" id="4832961at2"/>
<evidence type="ECO:0000256" key="5">
    <source>
        <dbReference type="ARBA" id="ARBA00023136"/>
    </source>
</evidence>
<dbReference type="EMBL" id="RBAL01000001">
    <property type="protein sequence ID" value="RKN46920.1"/>
    <property type="molecule type" value="Genomic_DNA"/>
</dbReference>
<feature type="transmembrane region" description="Helical" evidence="8">
    <location>
        <begin position="346"/>
        <end position="364"/>
    </location>
</feature>
<evidence type="ECO:0000256" key="3">
    <source>
        <dbReference type="ARBA" id="ARBA00022692"/>
    </source>
</evidence>
<evidence type="ECO:0000256" key="1">
    <source>
        <dbReference type="ARBA" id="ARBA00004651"/>
    </source>
</evidence>
<evidence type="ECO:0000256" key="6">
    <source>
        <dbReference type="ARBA" id="ARBA00038076"/>
    </source>
</evidence>
<comment type="similarity">
    <text evidence="6">Belongs to the ABC-4 integral membrane protein family.</text>
</comment>
<dbReference type="Proteomes" id="UP000272474">
    <property type="component" value="Unassembled WGS sequence"/>
</dbReference>
<evidence type="ECO:0000259" key="9">
    <source>
        <dbReference type="Pfam" id="PF02687"/>
    </source>
</evidence>
<feature type="transmembrane region" description="Helical" evidence="8">
    <location>
        <begin position="391"/>
        <end position="415"/>
    </location>
</feature>
<evidence type="ECO:0000313" key="12">
    <source>
        <dbReference type="Proteomes" id="UP000272474"/>
    </source>
</evidence>
<dbReference type="InterPro" id="IPR003838">
    <property type="entry name" value="ABC3_permease_C"/>
</dbReference>
<proteinExistence type="inferred from homology"/>
<dbReference type="PANTHER" id="PTHR30572:SF4">
    <property type="entry name" value="ABC TRANSPORTER PERMEASE YTRF"/>
    <property type="match status" value="1"/>
</dbReference>
<dbReference type="RefSeq" id="WP_120674570.1">
    <property type="nucleotide sequence ID" value="NZ_RBAL01000001.1"/>
</dbReference>
<keyword evidence="5 8" id="KW-0472">Membrane</keyword>
<keyword evidence="2" id="KW-1003">Cell membrane</keyword>
<keyword evidence="12" id="KW-1185">Reference proteome</keyword>
<feature type="region of interest" description="Disordered" evidence="7">
    <location>
        <begin position="143"/>
        <end position="186"/>
    </location>
</feature>
<dbReference type="GO" id="GO:0022857">
    <property type="term" value="F:transmembrane transporter activity"/>
    <property type="evidence" value="ECO:0007669"/>
    <property type="project" value="TreeGrafter"/>
</dbReference>
<comment type="subcellular location">
    <subcellularLocation>
        <location evidence="1">Cell membrane</location>
        <topology evidence="1">Multi-pass membrane protein</topology>
    </subcellularLocation>
</comment>
<dbReference type="Pfam" id="PF02687">
    <property type="entry name" value="FtsX"/>
    <property type="match status" value="1"/>
</dbReference>
<keyword evidence="3 8" id="KW-0812">Transmembrane</keyword>
<name>A0A3A9ZF06_9ACTN</name>
<gene>
    <name evidence="11" type="ORF">D7294_01570</name>
</gene>
<accession>A0A3A9ZF06</accession>
<feature type="compositionally biased region" description="Gly residues" evidence="7">
    <location>
        <begin position="164"/>
        <end position="186"/>
    </location>
</feature>
<dbReference type="InterPro" id="IPR050250">
    <property type="entry name" value="Macrolide_Exporter_MacB"/>
</dbReference>
<feature type="domain" description="MacB-like periplasmic core" evidence="10">
    <location>
        <begin position="194"/>
        <end position="311"/>
    </location>
</feature>